<dbReference type="CDD" id="cd06261">
    <property type="entry name" value="TM_PBP2"/>
    <property type="match status" value="1"/>
</dbReference>
<dbReference type="InterPro" id="IPR035906">
    <property type="entry name" value="MetI-like_sf"/>
</dbReference>
<evidence type="ECO:0000256" key="2">
    <source>
        <dbReference type="ARBA" id="ARBA00011779"/>
    </source>
</evidence>
<feature type="transmembrane region" description="Helical" evidence="9">
    <location>
        <begin position="27"/>
        <end position="52"/>
    </location>
</feature>
<evidence type="ECO:0000256" key="3">
    <source>
        <dbReference type="ARBA" id="ARBA00022448"/>
    </source>
</evidence>
<organism evidence="11">
    <name type="scientific">Thermoleptolyngbya oregonensis NK1-22</name>
    <dbReference type="NCBI Taxonomy" id="2547457"/>
    <lineage>
        <taxon>Bacteria</taxon>
        <taxon>Bacillati</taxon>
        <taxon>Cyanobacteriota</taxon>
        <taxon>Cyanophyceae</taxon>
        <taxon>Oculatellales</taxon>
        <taxon>Oculatellaceae</taxon>
        <taxon>Thermoleptolyngbya</taxon>
    </lineage>
</organism>
<proteinExistence type="predicted"/>
<evidence type="ECO:0000256" key="1">
    <source>
        <dbReference type="ARBA" id="ARBA00004141"/>
    </source>
</evidence>
<keyword evidence="4 9" id="KW-0812">Transmembrane</keyword>
<evidence type="ECO:0000256" key="7">
    <source>
        <dbReference type="ARBA" id="ARBA00023136"/>
    </source>
</evidence>
<dbReference type="PANTHER" id="PTHR30406:SF1">
    <property type="entry name" value="SULFATE TRANSPORT SYSTEM PERMEASE PROTEIN CYSW"/>
    <property type="match status" value="1"/>
</dbReference>
<evidence type="ECO:0000259" key="10">
    <source>
        <dbReference type="PROSITE" id="PS50928"/>
    </source>
</evidence>
<comment type="subunit">
    <text evidence="2">The complex is composed of two ATP-binding proteins (CysA), two transmembrane proteins (CysT and CysW) and a solute-binding protein (CysP).</text>
</comment>
<dbReference type="KEGG" id="tog:HNI00_09890"/>
<dbReference type="GO" id="GO:0005886">
    <property type="term" value="C:plasma membrane"/>
    <property type="evidence" value="ECO:0007669"/>
    <property type="project" value="InterPro"/>
</dbReference>
<dbReference type="Pfam" id="PF00528">
    <property type="entry name" value="BPD_transp_1"/>
    <property type="match status" value="1"/>
</dbReference>
<dbReference type="EMBL" id="CP053540">
    <property type="protein sequence ID" value="WOB43433.1"/>
    <property type="molecule type" value="Genomic_DNA"/>
</dbReference>
<keyword evidence="6" id="KW-0764">Sulfate transport</keyword>
<feature type="transmembrane region" description="Helical" evidence="9">
    <location>
        <begin position="213"/>
        <end position="240"/>
    </location>
</feature>
<feature type="transmembrane region" description="Helical" evidence="9">
    <location>
        <begin position="152"/>
        <end position="172"/>
    </location>
</feature>
<dbReference type="RefSeq" id="WP_297080697.1">
    <property type="nucleotide sequence ID" value="NZ_CP053540.1"/>
</dbReference>
<dbReference type="PANTHER" id="PTHR30406">
    <property type="entry name" value="SULFATE TRANSPORT SYSTEM PERMEASE PROTEIN"/>
    <property type="match status" value="1"/>
</dbReference>
<dbReference type="NCBIfam" id="TIGR02140">
    <property type="entry name" value="permease_CysW"/>
    <property type="match status" value="1"/>
</dbReference>
<dbReference type="NCBIfam" id="TIGR00969">
    <property type="entry name" value="3a0106s02"/>
    <property type="match status" value="1"/>
</dbReference>
<dbReference type="PROSITE" id="PS50928">
    <property type="entry name" value="ABC_TM1"/>
    <property type="match status" value="1"/>
</dbReference>
<comment type="function">
    <text evidence="8">Part of the ABC transporter complex CysAWTP (TC 3.A.1.6.1) involved in sulfate/thiosulfate import. Probably responsible for the translocation of the substrate across the membrane.</text>
</comment>
<comment type="subcellular location">
    <subcellularLocation>
        <location evidence="1">Membrane</location>
        <topology evidence="1">Multi-pass membrane protein</topology>
    </subcellularLocation>
</comment>
<keyword evidence="7 9" id="KW-0472">Membrane</keyword>
<dbReference type="InterPro" id="IPR005667">
    <property type="entry name" value="Sulph_transpt2"/>
</dbReference>
<accession>A0AA96Y978</accession>
<keyword evidence="5 9" id="KW-1133">Transmembrane helix</keyword>
<reference evidence="11" key="1">
    <citation type="submission" date="2020-05" db="EMBL/GenBank/DDBJ databases">
        <authorList>
            <person name="Zhu T."/>
            <person name="Keshari N."/>
            <person name="Lu X."/>
        </authorList>
    </citation>
    <scope>NUCLEOTIDE SEQUENCE</scope>
    <source>
        <strain evidence="11">NK1-22</strain>
    </source>
</reference>
<sequence>MRTDAELFNTPDASSGRRVAPRSQGAWVKWVLIGIAVLYLTLILFIPALNVFVQAFRNGLGPFFSNLVSQPFLNAVKLTLLIAAIALPINTIFGLCAAWAIARHQFPGRTLLLSIIDIPFAISPVVAGLMIVLLYGRNGWFGPWLQANDLRIIFAVPGMVLATMFVTMPFVAREVIPVLEEAGTDQEEAAKTLGASDWQTFWRVTLPNIRWGLLYGLILTNARAMGEFGAVSVVSGNIIGKTQTLPLYVEEAYKQYKTPEAYSAAVLLAFLAVITLVLKEIVERKTRIKDVEE</sequence>
<evidence type="ECO:0000256" key="8">
    <source>
        <dbReference type="ARBA" id="ARBA00025323"/>
    </source>
</evidence>
<name>A0AA96Y978_9CYAN</name>
<dbReference type="AlphaFoldDB" id="A0AA96Y978"/>
<feature type="transmembrane region" description="Helical" evidence="9">
    <location>
        <begin position="111"/>
        <end position="132"/>
    </location>
</feature>
<dbReference type="InterPro" id="IPR000515">
    <property type="entry name" value="MetI-like"/>
</dbReference>
<keyword evidence="3" id="KW-0813">Transport</keyword>
<evidence type="ECO:0000256" key="4">
    <source>
        <dbReference type="ARBA" id="ARBA00022692"/>
    </source>
</evidence>
<evidence type="ECO:0000256" key="9">
    <source>
        <dbReference type="SAM" id="Phobius"/>
    </source>
</evidence>
<feature type="transmembrane region" description="Helical" evidence="9">
    <location>
        <begin position="260"/>
        <end position="278"/>
    </location>
</feature>
<evidence type="ECO:0000313" key="11">
    <source>
        <dbReference type="EMBL" id="WOB43433.1"/>
    </source>
</evidence>
<dbReference type="GO" id="GO:0015419">
    <property type="term" value="F:ABC-type sulfate transporter activity"/>
    <property type="evidence" value="ECO:0007669"/>
    <property type="project" value="InterPro"/>
</dbReference>
<evidence type="ECO:0000256" key="5">
    <source>
        <dbReference type="ARBA" id="ARBA00022989"/>
    </source>
</evidence>
<evidence type="ECO:0000256" key="6">
    <source>
        <dbReference type="ARBA" id="ARBA00023032"/>
    </source>
</evidence>
<feature type="transmembrane region" description="Helical" evidence="9">
    <location>
        <begin position="72"/>
        <end position="99"/>
    </location>
</feature>
<feature type="domain" description="ABC transmembrane type-1" evidence="10">
    <location>
        <begin position="76"/>
        <end position="279"/>
    </location>
</feature>
<protein>
    <submittedName>
        <fullName evidence="11">Sulfate ABC transporter permease subunit CysW</fullName>
    </submittedName>
</protein>
<dbReference type="InterPro" id="IPR011866">
    <property type="entry name" value="CysW_permease"/>
</dbReference>
<dbReference type="Gene3D" id="1.10.3720.10">
    <property type="entry name" value="MetI-like"/>
    <property type="match status" value="1"/>
</dbReference>
<gene>
    <name evidence="11" type="primary">cysW</name>
    <name evidence="11" type="ORF">HNI00_09890</name>
</gene>
<dbReference type="SUPFAM" id="SSF161098">
    <property type="entry name" value="MetI-like"/>
    <property type="match status" value="1"/>
</dbReference>